<evidence type="ECO:0000256" key="3">
    <source>
        <dbReference type="ARBA" id="ARBA00022505"/>
    </source>
</evidence>
<keyword evidence="2" id="KW-0411">Iron-sulfur</keyword>
<dbReference type="InterPro" id="IPR050612">
    <property type="entry name" value="Prok_Mopterin_Oxidored"/>
</dbReference>
<organism evidence="8 9">
    <name type="scientific">Jhaorihella thermophila</name>
    <dbReference type="NCBI Taxonomy" id="488547"/>
    <lineage>
        <taxon>Bacteria</taxon>
        <taxon>Pseudomonadati</taxon>
        <taxon>Pseudomonadota</taxon>
        <taxon>Alphaproteobacteria</taxon>
        <taxon>Rhodobacterales</taxon>
        <taxon>Paracoccaceae</taxon>
        <taxon>Jhaorihella</taxon>
    </lineage>
</organism>
<dbReference type="PANTHER" id="PTHR43742:SF9">
    <property type="entry name" value="TETRATHIONATE REDUCTASE SUBUNIT A"/>
    <property type="match status" value="1"/>
</dbReference>
<accession>A0A1H5ZER5</accession>
<dbReference type="InterPro" id="IPR009010">
    <property type="entry name" value="Asp_de-COase-like_dom_sf"/>
</dbReference>
<dbReference type="SUPFAM" id="SSF50692">
    <property type="entry name" value="ADC-like"/>
    <property type="match status" value="1"/>
</dbReference>
<dbReference type="Proteomes" id="UP000236742">
    <property type="component" value="Unassembled WGS sequence"/>
</dbReference>
<dbReference type="PROSITE" id="PS00932">
    <property type="entry name" value="MOLYBDOPTERIN_PROK_3"/>
    <property type="match status" value="1"/>
</dbReference>
<evidence type="ECO:0000256" key="5">
    <source>
        <dbReference type="ARBA" id="ARBA00022729"/>
    </source>
</evidence>
<proteinExistence type="predicted"/>
<dbReference type="CDD" id="cd02780">
    <property type="entry name" value="MopB_CT_Tetrathionate_Arsenate-R"/>
    <property type="match status" value="1"/>
</dbReference>
<dbReference type="AlphaFoldDB" id="A0A1H5ZER5"/>
<name>A0A1H5ZER5_9RHOB</name>
<evidence type="ECO:0000256" key="6">
    <source>
        <dbReference type="ARBA" id="ARBA00023002"/>
    </source>
</evidence>
<dbReference type="GO" id="GO:0016491">
    <property type="term" value="F:oxidoreductase activity"/>
    <property type="evidence" value="ECO:0007669"/>
    <property type="project" value="UniProtKB-KW"/>
</dbReference>
<dbReference type="Gene3D" id="3.40.50.740">
    <property type="match status" value="1"/>
</dbReference>
<dbReference type="GO" id="GO:0043546">
    <property type="term" value="F:molybdopterin cofactor binding"/>
    <property type="evidence" value="ECO:0007669"/>
    <property type="project" value="InterPro"/>
</dbReference>
<keyword evidence="5" id="KW-0732">Signal</keyword>
<evidence type="ECO:0000259" key="7">
    <source>
        <dbReference type="Pfam" id="PF01568"/>
    </source>
</evidence>
<sequence>MVSPDQRPEYYIRQPIVPPMGETRDFGDVACDLAERMGMPLGFKTKEEFVRLSCEMTPEVKEAGGFEYMKEHGVYHNPETKAACFSYMRTIPPSAFAAEDVIFDEWLGVYWNWKKSRAKSREEAMEKGYMHTKKAYTGYVGQQIGGAVYRGFPPDKVNKTGFMELYSELMEEKGFNPLPSYYPNPEHQKMGEDELILTTYKVNVQSHSRTQNCKWLTEIYHTNPAWINPETAARRGIANGDLIKVKSEVGEITTKARVTPGVVPGVIAISNHCGHWKYGRYASGNATPEDIRGDLEDRDAHRIWWNDDHGAHPNWLIPNKPDPIGGEQRWNDTVVTVEKVASA</sequence>
<keyword evidence="2" id="KW-0004">4Fe-4S</keyword>
<comment type="cofactor">
    <cofactor evidence="1">
        <name>Mo-bis(molybdopterin guanine dinucleotide)</name>
        <dbReference type="ChEBI" id="CHEBI:60539"/>
    </cofactor>
</comment>
<dbReference type="InterPro" id="IPR006657">
    <property type="entry name" value="MoPterin_dinucl-bd_dom"/>
</dbReference>
<evidence type="ECO:0000313" key="9">
    <source>
        <dbReference type="Proteomes" id="UP000236742"/>
    </source>
</evidence>
<keyword evidence="6" id="KW-0560">Oxidoreductase</keyword>
<keyword evidence="3" id="KW-0500">Molybdenum</keyword>
<reference evidence="9" key="1">
    <citation type="submission" date="2016-10" db="EMBL/GenBank/DDBJ databases">
        <authorList>
            <person name="Varghese N."/>
            <person name="Submissions S."/>
        </authorList>
    </citation>
    <scope>NUCLEOTIDE SEQUENCE [LARGE SCALE GENOMIC DNA]</scope>
    <source>
        <strain evidence="9">DSM 23413</strain>
    </source>
</reference>
<dbReference type="GO" id="GO:0051539">
    <property type="term" value="F:4 iron, 4 sulfur cluster binding"/>
    <property type="evidence" value="ECO:0007669"/>
    <property type="project" value="UniProtKB-KW"/>
</dbReference>
<evidence type="ECO:0000313" key="8">
    <source>
        <dbReference type="EMBL" id="SEG34215.1"/>
    </source>
</evidence>
<evidence type="ECO:0000256" key="2">
    <source>
        <dbReference type="ARBA" id="ARBA00022485"/>
    </source>
</evidence>
<dbReference type="Gene3D" id="3.30.2070.10">
    <property type="entry name" value="Formate dehydrogenase/DMSO reductase"/>
    <property type="match status" value="1"/>
</dbReference>
<dbReference type="GO" id="GO:0046872">
    <property type="term" value="F:metal ion binding"/>
    <property type="evidence" value="ECO:0007669"/>
    <property type="project" value="UniProtKB-KW"/>
</dbReference>
<dbReference type="InterPro" id="IPR006655">
    <property type="entry name" value="Mopterin_OxRdtase_prok_CS"/>
</dbReference>
<evidence type="ECO:0000256" key="4">
    <source>
        <dbReference type="ARBA" id="ARBA00022723"/>
    </source>
</evidence>
<gene>
    <name evidence="8" type="ORF">SAMN05421751_1367</name>
</gene>
<dbReference type="SUPFAM" id="SSF53706">
    <property type="entry name" value="Formate dehydrogenase/DMSO reductase, domains 1-3"/>
    <property type="match status" value="1"/>
</dbReference>
<dbReference type="Gene3D" id="2.40.40.20">
    <property type="match status" value="1"/>
</dbReference>
<keyword evidence="4" id="KW-0479">Metal-binding</keyword>
<dbReference type="Pfam" id="PF01568">
    <property type="entry name" value="Molydop_binding"/>
    <property type="match status" value="1"/>
</dbReference>
<evidence type="ECO:0000256" key="1">
    <source>
        <dbReference type="ARBA" id="ARBA00001942"/>
    </source>
</evidence>
<protein>
    <submittedName>
        <fullName evidence="8">Molydopterin dinucleotide binding domain-containing protein</fullName>
    </submittedName>
</protein>
<dbReference type="InterPro" id="IPR037946">
    <property type="entry name" value="MopB_CT_Tetrathionate"/>
</dbReference>
<keyword evidence="9" id="KW-1185">Reference proteome</keyword>
<keyword evidence="2" id="KW-0408">Iron</keyword>
<dbReference type="OrthoDB" id="9806195at2"/>
<feature type="domain" description="Molybdopterin dinucleotide-binding" evidence="7">
    <location>
        <begin position="195"/>
        <end position="326"/>
    </location>
</feature>
<dbReference type="RefSeq" id="WP_104009418.1">
    <property type="nucleotide sequence ID" value="NZ_FNVD01000036.1"/>
</dbReference>
<dbReference type="PANTHER" id="PTHR43742">
    <property type="entry name" value="TRIMETHYLAMINE-N-OXIDE REDUCTASE"/>
    <property type="match status" value="1"/>
</dbReference>
<dbReference type="EMBL" id="FNVD01000036">
    <property type="protein sequence ID" value="SEG34215.1"/>
    <property type="molecule type" value="Genomic_DNA"/>
</dbReference>